<dbReference type="Proteomes" id="UP000031675">
    <property type="component" value="Unassembled WGS sequence"/>
</dbReference>
<reference evidence="3" key="1">
    <citation type="journal article" date="2015" name="Chem. Biol.">
        <title>Structure, bioactivity, and resistance mechanism of streptomonomicin, an unusual lasso Peptide from an understudied halophilic actinomycete.</title>
        <authorList>
            <person name="Metelev M."/>
            <person name="Tietz J.I."/>
            <person name="Melby J.O."/>
            <person name="Blair P.M."/>
            <person name="Zhu L."/>
            <person name="Livnat I."/>
            <person name="Severinov K."/>
            <person name="Mitchell D.A."/>
        </authorList>
    </citation>
    <scope>NUCLEOTIDE SEQUENCE [LARGE SCALE GENOMIC DNA]</scope>
    <source>
        <strain evidence="3">YIM 90003</strain>
    </source>
</reference>
<keyword evidence="3" id="KW-1185">Reference proteome</keyword>
<gene>
    <name evidence="2" type="ORF">LP52_05545</name>
</gene>
<accession>A0A0C2JSA8</accession>
<comment type="caution">
    <text evidence="2">The sequence shown here is derived from an EMBL/GenBank/DDBJ whole genome shotgun (WGS) entry which is preliminary data.</text>
</comment>
<dbReference type="AlphaFoldDB" id="A0A0C2JSA8"/>
<feature type="compositionally biased region" description="Low complexity" evidence="1">
    <location>
        <begin position="73"/>
        <end position="85"/>
    </location>
</feature>
<organism evidence="2 3">
    <name type="scientific">Streptomonospora alba</name>
    <dbReference type="NCBI Taxonomy" id="183763"/>
    <lineage>
        <taxon>Bacteria</taxon>
        <taxon>Bacillati</taxon>
        <taxon>Actinomycetota</taxon>
        <taxon>Actinomycetes</taxon>
        <taxon>Streptosporangiales</taxon>
        <taxon>Nocardiopsidaceae</taxon>
        <taxon>Streptomonospora</taxon>
    </lineage>
</organism>
<evidence type="ECO:0000313" key="3">
    <source>
        <dbReference type="Proteomes" id="UP000031675"/>
    </source>
</evidence>
<sequence length="109" mass="11185">MLPPDWYSAVALRPVANMSLKGTSTSPPWAPGAARVTEYIGSSANTASASAADVATAPEAGRLCRMRHIASAPTTSTTVGRRPTTNSATGRSVEVPMRPTPPHAGIADV</sequence>
<evidence type="ECO:0000256" key="1">
    <source>
        <dbReference type="SAM" id="MobiDB-lite"/>
    </source>
</evidence>
<name>A0A0C2JSA8_9ACTN</name>
<evidence type="ECO:0000313" key="2">
    <source>
        <dbReference type="EMBL" id="KIH99702.1"/>
    </source>
</evidence>
<feature type="region of interest" description="Disordered" evidence="1">
    <location>
        <begin position="69"/>
        <end position="109"/>
    </location>
</feature>
<dbReference type="EMBL" id="JROO01000009">
    <property type="protein sequence ID" value="KIH99702.1"/>
    <property type="molecule type" value="Genomic_DNA"/>
</dbReference>
<proteinExistence type="predicted"/>
<protein>
    <submittedName>
        <fullName evidence="2">Uncharacterized protein</fullName>
    </submittedName>
</protein>